<name>A0A845PU12_9FLAO</name>
<keyword evidence="2" id="KW-1185">Reference proteome</keyword>
<dbReference type="EMBL" id="JAAABJ010000610">
    <property type="protein sequence ID" value="NAW51719.1"/>
    <property type="molecule type" value="Genomic_DNA"/>
</dbReference>
<organism evidence="1 2">
    <name type="scientific">Elizabethkingia argenteiflava</name>
    <dbReference type="NCBI Taxonomy" id="2681556"/>
    <lineage>
        <taxon>Bacteria</taxon>
        <taxon>Pseudomonadati</taxon>
        <taxon>Bacteroidota</taxon>
        <taxon>Flavobacteriia</taxon>
        <taxon>Flavobacteriales</taxon>
        <taxon>Weeksellaceae</taxon>
        <taxon>Elizabethkingia</taxon>
    </lineage>
</organism>
<evidence type="ECO:0000313" key="2">
    <source>
        <dbReference type="Proteomes" id="UP000553459"/>
    </source>
</evidence>
<dbReference type="AlphaFoldDB" id="A0A845PU12"/>
<gene>
    <name evidence="1" type="ORF">GNY06_10150</name>
</gene>
<evidence type="ECO:0000313" key="1">
    <source>
        <dbReference type="EMBL" id="NAW51719.1"/>
    </source>
</evidence>
<dbReference type="Proteomes" id="UP000553459">
    <property type="component" value="Unassembled WGS sequence"/>
</dbReference>
<reference evidence="1 2" key="1">
    <citation type="submission" date="2019-11" db="EMBL/GenBank/DDBJ databases">
        <title>Characterization of Elizabethkingia argenteiflava sp. nov., isolated from inner surface of Soybean Pods.</title>
        <authorList>
            <person name="Mo S."/>
        </authorList>
    </citation>
    <scope>NUCLEOTIDE SEQUENCE [LARGE SCALE GENOMIC DNA]</scope>
    <source>
        <strain evidence="1 2">YB22</strain>
    </source>
</reference>
<protein>
    <recommendedName>
        <fullName evidence="3">Transposase</fullName>
    </recommendedName>
</protein>
<comment type="caution">
    <text evidence="1">The sequence shown here is derived from an EMBL/GenBank/DDBJ whole genome shotgun (WGS) entry which is preliminary data.</text>
</comment>
<sequence length="119" mass="13925">MNNLIQNYKIILKELTNICTHIDSSRQIRIPKWSDLELVALNITAEYRSINFELQLFRCISGTDLEDKIERSVYNRRKRKLFCYIEEIRETLSCKFSGFTAIFVVDSTPVAIGKMSRAK</sequence>
<accession>A0A845PU12</accession>
<proteinExistence type="predicted"/>
<evidence type="ECO:0008006" key="3">
    <source>
        <dbReference type="Google" id="ProtNLM"/>
    </source>
</evidence>